<comment type="cofactor">
    <cofactor evidence="6">
        <name>Mg(2+)</name>
        <dbReference type="ChEBI" id="CHEBI:18420"/>
    </cofactor>
</comment>
<name>A0ABP8X2F0_9ACTN</name>
<evidence type="ECO:0000259" key="7">
    <source>
        <dbReference type="Pfam" id="PF01850"/>
    </source>
</evidence>
<proteinExistence type="inferred from homology"/>
<keyword evidence="9" id="KW-1185">Reference proteome</keyword>
<feature type="domain" description="PIN" evidence="7">
    <location>
        <begin position="5"/>
        <end position="116"/>
    </location>
</feature>
<evidence type="ECO:0000313" key="9">
    <source>
        <dbReference type="Proteomes" id="UP001499974"/>
    </source>
</evidence>
<feature type="binding site" evidence="6">
    <location>
        <position position="7"/>
    </location>
    <ligand>
        <name>Mg(2+)</name>
        <dbReference type="ChEBI" id="CHEBI:18420"/>
    </ligand>
</feature>
<evidence type="ECO:0000256" key="5">
    <source>
        <dbReference type="ARBA" id="ARBA00022842"/>
    </source>
</evidence>
<organism evidence="8 9">
    <name type="scientific">Nocardioides conyzicola</name>
    <dbReference type="NCBI Taxonomy" id="1651781"/>
    <lineage>
        <taxon>Bacteria</taxon>
        <taxon>Bacillati</taxon>
        <taxon>Actinomycetota</taxon>
        <taxon>Actinomycetes</taxon>
        <taxon>Propionibacteriales</taxon>
        <taxon>Nocardioidaceae</taxon>
        <taxon>Nocardioides</taxon>
    </lineage>
</organism>
<comment type="function">
    <text evidence="6">Toxic component of a toxin-antitoxin (TA) system. An RNase.</text>
</comment>
<comment type="similarity">
    <text evidence="6">Belongs to the PINc/VapC protein family.</text>
</comment>
<keyword evidence="1 6" id="KW-1277">Toxin-antitoxin system</keyword>
<keyword evidence="6" id="KW-0800">Toxin</keyword>
<keyword evidence="2 6" id="KW-0540">Nuclease</keyword>
<evidence type="ECO:0000256" key="2">
    <source>
        <dbReference type="ARBA" id="ARBA00022722"/>
    </source>
</evidence>
<dbReference type="RefSeq" id="WP_345520490.1">
    <property type="nucleotide sequence ID" value="NZ_BAABKM010000002.1"/>
</dbReference>
<evidence type="ECO:0000313" key="8">
    <source>
        <dbReference type="EMBL" id="GAA4698701.1"/>
    </source>
</evidence>
<reference evidence="9" key="1">
    <citation type="journal article" date="2019" name="Int. J. Syst. Evol. Microbiol.">
        <title>The Global Catalogue of Microorganisms (GCM) 10K type strain sequencing project: providing services to taxonomists for standard genome sequencing and annotation.</title>
        <authorList>
            <consortium name="The Broad Institute Genomics Platform"/>
            <consortium name="The Broad Institute Genome Sequencing Center for Infectious Disease"/>
            <person name="Wu L."/>
            <person name="Ma J."/>
        </authorList>
    </citation>
    <scope>NUCLEOTIDE SEQUENCE [LARGE SCALE GENOMIC DNA]</scope>
    <source>
        <strain evidence="9">JCM 18531</strain>
    </source>
</reference>
<accession>A0ABP8X2F0</accession>
<dbReference type="CDD" id="cd09874">
    <property type="entry name" value="PIN_MT3492-like"/>
    <property type="match status" value="1"/>
</dbReference>
<dbReference type="InterPro" id="IPR002716">
    <property type="entry name" value="PIN_dom"/>
</dbReference>
<sequence length="128" mass="13701">MTRCYLDTSAAAKLLVAEPESVALARWLDQPALRPVATLLLETELRRLAVRLGLSQQAVTGVLAGVELYALADTAYREAGTMPRRDLRSLDALHLAGALRLDVDFLVTYDDRLAAAGAEVGITVVAPA</sequence>
<evidence type="ECO:0000256" key="1">
    <source>
        <dbReference type="ARBA" id="ARBA00022649"/>
    </source>
</evidence>
<dbReference type="InterPro" id="IPR029060">
    <property type="entry name" value="PIN-like_dom_sf"/>
</dbReference>
<gene>
    <name evidence="6" type="primary">vapC</name>
    <name evidence="8" type="ORF">GCM10023349_13630</name>
</gene>
<keyword evidence="3 6" id="KW-0479">Metal-binding</keyword>
<dbReference type="HAMAP" id="MF_00265">
    <property type="entry name" value="VapC_Nob1"/>
    <property type="match status" value="1"/>
</dbReference>
<dbReference type="SUPFAM" id="SSF88723">
    <property type="entry name" value="PIN domain-like"/>
    <property type="match status" value="1"/>
</dbReference>
<dbReference type="Gene3D" id="3.40.50.1010">
    <property type="entry name" value="5'-nuclease"/>
    <property type="match status" value="1"/>
</dbReference>
<comment type="caution">
    <text evidence="8">The sequence shown here is derived from an EMBL/GenBank/DDBJ whole genome shotgun (WGS) entry which is preliminary data.</text>
</comment>
<dbReference type="Pfam" id="PF01850">
    <property type="entry name" value="PIN"/>
    <property type="match status" value="1"/>
</dbReference>
<dbReference type="Proteomes" id="UP001499974">
    <property type="component" value="Unassembled WGS sequence"/>
</dbReference>
<dbReference type="InterPro" id="IPR022907">
    <property type="entry name" value="VapC_family"/>
</dbReference>
<keyword evidence="5 6" id="KW-0460">Magnesium</keyword>
<feature type="binding site" evidence="6">
    <location>
        <position position="91"/>
    </location>
    <ligand>
        <name>Mg(2+)</name>
        <dbReference type="ChEBI" id="CHEBI:18420"/>
    </ligand>
</feature>
<evidence type="ECO:0000256" key="6">
    <source>
        <dbReference type="HAMAP-Rule" id="MF_00265"/>
    </source>
</evidence>
<evidence type="ECO:0000256" key="4">
    <source>
        <dbReference type="ARBA" id="ARBA00022801"/>
    </source>
</evidence>
<protein>
    <recommendedName>
        <fullName evidence="6">Ribonuclease VapC</fullName>
        <shortName evidence="6">RNase VapC</shortName>
        <ecNumber evidence="6">3.1.-.-</ecNumber>
    </recommendedName>
    <alternativeName>
        <fullName evidence="6">Toxin VapC</fullName>
    </alternativeName>
</protein>
<keyword evidence="4 6" id="KW-0378">Hydrolase</keyword>
<dbReference type="EC" id="3.1.-.-" evidence="6"/>
<evidence type="ECO:0000256" key="3">
    <source>
        <dbReference type="ARBA" id="ARBA00022723"/>
    </source>
</evidence>
<dbReference type="EMBL" id="BAABKM010000002">
    <property type="protein sequence ID" value="GAA4698701.1"/>
    <property type="molecule type" value="Genomic_DNA"/>
</dbReference>